<dbReference type="EMBL" id="JADLQN010000003">
    <property type="protein sequence ID" value="MBF6356600.1"/>
    <property type="molecule type" value="Genomic_DNA"/>
</dbReference>
<sequence>MKRQDLDDAVVLSATGPLRPPPLHMEVAGTDRMLLRQQGLAILLGRIDATRTGVELFRRTGFRSPLPSLAPRPQAGPAPHGQWLSEIADLLARADNSPLHPGRWLLEYRERLAPGTWKDELLRDWPGGYLDWRRGCTAVIPLRPLTDPDAAWMPAMRERARAGDLAPVLLWEVSGFDGWVILDGHDRAVAALAEGREPASIVLARGWSVTRQTDAILGAVDHQRKLLAGLRDEEEIRAATERMDAGMARFAYGHERTMAWPVPGGPSGWTAALMDYRGSQLTAYQQHQQDQQRGQH</sequence>
<keyword evidence="2" id="KW-1185">Reference proteome</keyword>
<reference evidence="1 2" key="1">
    <citation type="submission" date="2020-10" db="EMBL/GenBank/DDBJ databases">
        <title>Identification of Nocardia species via Next-generation sequencing and recognition of intraspecies genetic diversity.</title>
        <authorList>
            <person name="Li P."/>
            <person name="Li P."/>
            <person name="Lu B."/>
        </authorList>
    </citation>
    <scope>NUCLEOTIDE SEQUENCE [LARGE SCALE GENOMIC DNA]</scope>
    <source>
        <strain evidence="1 2">BJ06-0143</strain>
    </source>
</reference>
<dbReference type="RefSeq" id="WP_195003451.1">
    <property type="nucleotide sequence ID" value="NZ_JADLQN010000003.1"/>
</dbReference>
<name>A0ABS0DEN3_9NOCA</name>
<organism evidence="1 2">
    <name type="scientific">Nocardia higoensis</name>
    <dbReference type="NCBI Taxonomy" id="228599"/>
    <lineage>
        <taxon>Bacteria</taxon>
        <taxon>Bacillati</taxon>
        <taxon>Actinomycetota</taxon>
        <taxon>Actinomycetes</taxon>
        <taxon>Mycobacteriales</taxon>
        <taxon>Nocardiaceae</taxon>
        <taxon>Nocardia</taxon>
    </lineage>
</organism>
<dbReference type="Proteomes" id="UP000707731">
    <property type="component" value="Unassembled WGS sequence"/>
</dbReference>
<protein>
    <submittedName>
        <fullName evidence="1">Uncharacterized protein</fullName>
    </submittedName>
</protein>
<gene>
    <name evidence="1" type="ORF">IU449_18965</name>
</gene>
<proteinExistence type="predicted"/>
<comment type="caution">
    <text evidence="1">The sequence shown here is derived from an EMBL/GenBank/DDBJ whole genome shotgun (WGS) entry which is preliminary data.</text>
</comment>
<evidence type="ECO:0000313" key="2">
    <source>
        <dbReference type="Proteomes" id="UP000707731"/>
    </source>
</evidence>
<evidence type="ECO:0000313" key="1">
    <source>
        <dbReference type="EMBL" id="MBF6356600.1"/>
    </source>
</evidence>
<accession>A0ABS0DEN3</accession>